<evidence type="ECO:0000256" key="1">
    <source>
        <dbReference type="SAM" id="MobiDB-lite"/>
    </source>
</evidence>
<evidence type="ECO:0000313" key="2">
    <source>
        <dbReference type="EMBL" id="SEB32609.1"/>
    </source>
</evidence>
<accession>A0A1H4IET0</accession>
<dbReference type="AlphaFoldDB" id="A0A1H4IET0"/>
<reference evidence="3" key="1">
    <citation type="submission" date="2016-10" db="EMBL/GenBank/DDBJ databases">
        <authorList>
            <person name="Varghese N."/>
        </authorList>
    </citation>
    <scope>NUCLEOTIDE SEQUENCE [LARGE SCALE GENOMIC DNA]</scope>
    <source>
        <strain evidence="3">DSM 44719</strain>
    </source>
</reference>
<feature type="non-terminal residue" evidence="2">
    <location>
        <position position="32"/>
    </location>
</feature>
<name>A0A1H4IET0_RHOJO</name>
<gene>
    <name evidence="2" type="ORF">SAMN04490220_0017</name>
</gene>
<sequence length="32" mass="3386">MLSTSLPSLRRPEIRSPGPDPRVPISVGAMPA</sequence>
<dbReference type="Proteomes" id="UP000183407">
    <property type="component" value="Unassembled WGS sequence"/>
</dbReference>
<evidence type="ECO:0000313" key="3">
    <source>
        <dbReference type="Proteomes" id="UP000183407"/>
    </source>
</evidence>
<organism evidence="2 3">
    <name type="scientific">Rhodococcus jostii</name>
    <dbReference type="NCBI Taxonomy" id="132919"/>
    <lineage>
        <taxon>Bacteria</taxon>
        <taxon>Bacillati</taxon>
        <taxon>Actinomycetota</taxon>
        <taxon>Actinomycetes</taxon>
        <taxon>Mycobacteriales</taxon>
        <taxon>Nocardiaceae</taxon>
        <taxon>Rhodococcus</taxon>
    </lineage>
</organism>
<protein>
    <submittedName>
        <fullName evidence="2">Uncharacterized protein</fullName>
    </submittedName>
</protein>
<feature type="region of interest" description="Disordered" evidence="1">
    <location>
        <begin position="1"/>
        <end position="32"/>
    </location>
</feature>
<proteinExistence type="predicted"/>
<dbReference type="EMBL" id="FNTL01000001">
    <property type="protein sequence ID" value="SEB32609.1"/>
    <property type="molecule type" value="Genomic_DNA"/>
</dbReference>